<evidence type="ECO:0008006" key="4">
    <source>
        <dbReference type="Google" id="ProtNLM"/>
    </source>
</evidence>
<dbReference type="Proteomes" id="UP000294321">
    <property type="component" value="Chromosome"/>
</dbReference>
<dbReference type="AlphaFoldDB" id="A0A4P6ZJT8"/>
<name>A0A4P6ZJT8_9LACO</name>
<feature type="transmembrane region" description="Helical" evidence="1">
    <location>
        <begin position="55"/>
        <end position="74"/>
    </location>
</feature>
<proteinExistence type="predicted"/>
<dbReference type="RefSeq" id="WP_133441439.1">
    <property type="nucleotide sequence ID" value="NZ_CP034726.1"/>
</dbReference>
<gene>
    <name evidence="2" type="ORF">ELX58_01735</name>
</gene>
<keyword evidence="1" id="KW-1133">Transmembrane helix</keyword>
<keyword evidence="1" id="KW-0812">Transmembrane</keyword>
<sequence length="135" mass="15541">MLQGNVAPKYKQVPKYRHNKQASHTNLNLKLIRSNKRRHLKGEHARLLLNNLEKYALVIGVIVALGLMVVLVSTKLTNDVYQYQIVNVDAKVSKFHNLNNNSRQLVSDLQSNDRLQKIAHHNRLSFSSHDVRNVK</sequence>
<protein>
    <recommendedName>
        <fullName evidence="4">Cell division protein FtsL</fullName>
    </recommendedName>
</protein>
<accession>A0A4P6ZJT8</accession>
<reference evidence="3" key="1">
    <citation type="submission" date="2018-12" db="EMBL/GenBank/DDBJ databases">
        <title>A new species of lactobacillus.</title>
        <authorList>
            <person name="Jian Y."/>
            <person name="Xin L."/>
            <person name="Hong Z.J."/>
            <person name="Ming L.Z."/>
            <person name="Hong X.Z."/>
        </authorList>
    </citation>
    <scope>NUCLEOTIDE SEQUENCE [LARGE SCALE GENOMIC DNA]</scope>
    <source>
        <strain evidence="3">HSLZ-75</strain>
    </source>
</reference>
<evidence type="ECO:0000256" key="1">
    <source>
        <dbReference type="SAM" id="Phobius"/>
    </source>
</evidence>
<evidence type="ECO:0000313" key="2">
    <source>
        <dbReference type="EMBL" id="QBP17894.1"/>
    </source>
</evidence>
<keyword evidence="1" id="KW-0472">Membrane</keyword>
<evidence type="ECO:0000313" key="3">
    <source>
        <dbReference type="Proteomes" id="UP000294321"/>
    </source>
</evidence>
<dbReference type="KEGG" id="lji:ELX58_01735"/>
<organism evidence="2 3">
    <name type="scientific">Acetilactobacillus jinshanensis</name>
    <dbReference type="NCBI Taxonomy" id="1720083"/>
    <lineage>
        <taxon>Bacteria</taxon>
        <taxon>Bacillati</taxon>
        <taxon>Bacillota</taxon>
        <taxon>Bacilli</taxon>
        <taxon>Lactobacillales</taxon>
        <taxon>Lactobacillaceae</taxon>
        <taxon>Acetilactobacillus</taxon>
    </lineage>
</organism>
<keyword evidence="3" id="KW-1185">Reference proteome</keyword>
<dbReference type="EMBL" id="CP034726">
    <property type="protein sequence ID" value="QBP17894.1"/>
    <property type="molecule type" value="Genomic_DNA"/>
</dbReference>